<dbReference type="EMBL" id="FNIX01000006">
    <property type="protein sequence ID" value="SDP20864.1"/>
    <property type="molecule type" value="Genomic_DNA"/>
</dbReference>
<evidence type="ECO:0000313" key="12">
    <source>
        <dbReference type="Proteomes" id="UP000199691"/>
    </source>
</evidence>
<dbReference type="AlphaFoldDB" id="A0A1H0QU92"/>
<keyword evidence="9" id="KW-0472">Membrane</keyword>
<evidence type="ECO:0000259" key="10">
    <source>
        <dbReference type="Pfam" id="PF07730"/>
    </source>
</evidence>
<evidence type="ECO:0000256" key="2">
    <source>
        <dbReference type="ARBA" id="ARBA00012438"/>
    </source>
</evidence>
<dbReference type="GO" id="GO:0005524">
    <property type="term" value="F:ATP binding"/>
    <property type="evidence" value="ECO:0007669"/>
    <property type="project" value="UniProtKB-KW"/>
</dbReference>
<keyword evidence="7" id="KW-0067">ATP-binding</keyword>
<evidence type="ECO:0000313" key="11">
    <source>
        <dbReference type="EMBL" id="SDP20864.1"/>
    </source>
</evidence>
<keyword evidence="6 11" id="KW-0418">Kinase</keyword>
<reference evidence="12" key="1">
    <citation type="submission" date="2016-10" db="EMBL/GenBank/DDBJ databases">
        <authorList>
            <person name="Varghese N."/>
            <person name="Submissions S."/>
        </authorList>
    </citation>
    <scope>NUCLEOTIDE SEQUENCE [LARGE SCALE GENOMIC DNA]</scope>
    <source>
        <strain evidence="12">CGMCC 4.6609</strain>
    </source>
</reference>
<keyword evidence="8" id="KW-0902">Two-component regulatory system</keyword>
<protein>
    <recommendedName>
        <fullName evidence="2">histidine kinase</fullName>
        <ecNumber evidence="2">2.7.13.3</ecNumber>
    </recommendedName>
</protein>
<feature type="domain" description="Signal transduction histidine kinase subgroup 3 dimerisation and phosphoacceptor" evidence="10">
    <location>
        <begin position="154"/>
        <end position="217"/>
    </location>
</feature>
<accession>A0A1H0QU92</accession>
<name>A0A1H0QU92_9PSEU</name>
<dbReference type="SUPFAM" id="SSF55874">
    <property type="entry name" value="ATPase domain of HSP90 chaperone/DNA topoisomerase II/histidine kinase"/>
    <property type="match status" value="1"/>
</dbReference>
<dbReference type="GO" id="GO:0046983">
    <property type="term" value="F:protein dimerization activity"/>
    <property type="evidence" value="ECO:0007669"/>
    <property type="project" value="InterPro"/>
</dbReference>
<dbReference type="EC" id="2.7.13.3" evidence="2"/>
<feature type="transmembrane region" description="Helical" evidence="9">
    <location>
        <begin position="106"/>
        <end position="128"/>
    </location>
</feature>
<dbReference type="InterPro" id="IPR036890">
    <property type="entry name" value="HATPase_C_sf"/>
</dbReference>
<dbReference type="PANTHER" id="PTHR24421">
    <property type="entry name" value="NITRATE/NITRITE SENSOR PROTEIN NARX-RELATED"/>
    <property type="match status" value="1"/>
</dbReference>
<dbReference type="PANTHER" id="PTHR24421:SF10">
    <property type="entry name" value="NITRATE_NITRITE SENSOR PROTEIN NARQ"/>
    <property type="match status" value="1"/>
</dbReference>
<dbReference type="RefSeq" id="WP_245733638.1">
    <property type="nucleotide sequence ID" value="NZ_FNIX01000006.1"/>
</dbReference>
<sequence length="352" mass="37382">MTRARDLALVLLVAAPGVCREFVVPAPSRLVVASTAFYVVVHLLAAGALWWRRTRPGASGLAIAFLTLLTPTFASFASAFSVAHAARHRWLVPVHALTWVVGAGVWTVPDGLVGPGAVVIAGLTGLYLGERRTLRQMLTERECELRVEQARADERTRLAAEMHDVVTHRLNLMVLHAGALRMAAKDDGVRQAAEELRTAGRQALAELRDLVGVLRSGRAPRIPDVLPDRLSRLVADSAATGLEVTLTEHGDADTISPAVRRTMYRVVQESLTNVHKHAPGAHTEITIHCGPSSARAVIRNARPSAPGPALSGSGGLLGLRGRVEMVGGTLTAGPTDDGGFEVDAVLPAFVPT</sequence>
<dbReference type="Gene3D" id="1.20.5.1930">
    <property type="match status" value="1"/>
</dbReference>
<dbReference type="InterPro" id="IPR050482">
    <property type="entry name" value="Sensor_HK_TwoCompSys"/>
</dbReference>
<keyword evidence="12" id="KW-1185">Reference proteome</keyword>
<keyword evidence="4" id="KW-0808">Transferase</keyword>
<keyword evidence="3" id="KW-0597">Phosphoprotein</keyword>
<feature type="transmembrane region" description="Helical" evidence="9">
    <location>
        <begin position="63"/>
        <end position="86"/>
    </location>
</feature>
<evidence type="ECO:0000256" key="8">
    <source>
        <dbReference type="ARBA" id="ARBA00023012"/>
    </source>
</evidence>
<keyword evidence="9" id="KW-0812">Transmembrane</keyword>
<proteinExistence type="predicted"/>
<evidence type="ECO:0000256" key="5">
    <source>
        <dbReference type="ARBA" id="ARBA00022741"/>
    </source>
</evidence>
<dbReference type="GO" id="GO:0016020">
    <property type="term" value="C:membrane"/>
    <property type="evidence" value="ECO:0007669"/>
    <property type="project" value="InterPro"/>
</dbReference>
<evidence type="ECO:0000256" key="4">
    <source>
        <dbReference type="ARBA" id="ARBA00022679"/>
    </source>
</evidence>
<comment type="catalytic activity">
    <reaction evidence="1">
        <text>ATP + protein L-histidine = ADP + protein N-phospho-L-histidine.</text>
        <dbReference type="EC" id="2.7.13.3"/>
    </reaction>
</comment>
<evidence type="ECO:0000256" key="3">
    <source>
        <dbReference type="ARBA" id="ARBA00022553"/>
    </source>
</evidence>
<keyword evidence="5" id="KW-0547">Nucleotide-binding</keyword>
<evidence type="ECO:0000256" key="6">
    <source>
        <dbReference type="ARBA" id="ARBA00022777"/>
    </source>
</evidence>
<dbReference type="Gene3D" id="3.30.565.10">
    <property type="entry name" value="Histidine kinase-like ATPase, C-terminal domain"/>
    <property type="match status" value="1"/>
</dbReference>
<dbReference type="GO" id="GO:0000155">
    <property type="term" value="F:phosphorelay sensor kinase activity"/>
    <property type="evidence" value="ECO:0007669"/>
    <property type="project" value="InterPro"/>
</dbReference>
<feature type="transmembrane region" description="Helical" evidence="9">
    <location>
        <begin position="30"/>
        <end position="51"/>
    </location>
</feature>
<dbReference type="InterPro" id="IPR011712">
    <property type="entry name" value="Sig_transdc_His_kin_sub3_dim/P"/>
</dbReference>
<gene>
    <name evidence="11" type="ORF">SAMN05421507_10619</name>
</gene>
<organism evidence="11 12">
    <name type="scientific">Lentzea jiangxiensis</name>
    <dbReference type="NCBI Taxonomy" id="641025"/>
    <lineage>
        <taxon>Bacteria</taxon>
        <taxon>Bacillati</taxon>
        <taxon>Actinomycetota</taxon>
        <taxon>Actinomycetes</taxon>
        <taxon>Pseudonocardiales</taxon>
        <taxon>Pseudonocardiaceae</taxon>
        <taxon>Lentzea</taxon>
    </lineage>
</organism>
<evidence type="ECO:0000256" key="1">
    <source>
        <dbReference type="ARBA" id="ARBA00000085"/>
    </source>
</evidence>
<dbReference type="Pfam" id="PF07730">
    <property type="entry name" value="HisKA_3"/>
    <property type="match status" value="1"/>
</dbReference>
<dbReference type="STRING" id="641025.SAMN05421507_10619"/>
<evidence type="ECO:0000256" key="7">
    <source>
        <dbReference type="ARBA" id="ARBA00022840"/>
    </source>
</evidence>
<keyword evidence="9" id="KW-1133">Transmembrane helix</keyword>
<dbReference type="Proteomes" id="UP000199691">
    <property type="component" value="Unassembled WGS sequence"/>
</dbReference>
<evidence type="ECO:0000256" key="9">
    <source>
        <dbReference type="SAM" id="Phobius"/>
    </source>
</evidence>
<dbReference type="CDD" id="cd16917">
    <property type="entry name" value="HATPase_UhpB-NarQ-NarX-like"/>
    <property type="match status" value="1"/>
</dbReference>